<accession>A0A6A3VNJ3</accession>
<dbReference type="Proteomes" id="UP000440367">
    <property type="component" value="Unassembled WGS sequence"/>
</dbReference>
<dbReference type="EMBL" id="QXGD01005880">
    <property type="protein sequence ID" value="KAE9164705.1"/>
    <property type="molecule type" value="Genomic_DNA"/>
</dbReference>
<name>A0A6A3VNJ3_9STRA</name>
<organism evidence="4 5">
    <name type="scientific">Phytophthora fragariae</name>
    <dbReference type="NCBI Taxonomy" id="53985"/>
    <lineage>
        <taxon>Eukaryota</taxon>
        <taxon>Sar</taxon>
        <taxon>Stramenopiles</taxon>
        <taxon>Oomycota</taxon>
        <taxon>Peronosporomycetes</taxon>
        <taxon>Peronosporales</taxon>
        <taxon>Peronosporaceae</taxon>
        <taxon>Phytophthora</taxon>
    </lineage>
</organism>
<feature type="region of interest" description="Disordered" evidence="1">
    <location>
        <begin position="1"/>
        <end position="52"/>
    </location>
</feature>
<gene>
    <name evidence="3" type="ORF">PF002_g31539</name>
    <name evidence="4" type="ORF">PF005_g27505</name>
    <name evidence="2" type="ORF">PF011_g26385</name>
</gene>
<dbReference type="OrthoDB" id="129596at2759"/>
<protein>
    <submittedName>
        <fullName evidence="4">Uncharacterized protein</fullName>
    </submittedName>
</protein>
<evidence type="ECO:0000313" key="6">
    <source>
        <dbReference type="Proteomes" id="UP000440367"/>
    </source>
</evidence>
<feature type="compositionally biased region" description="Basic and acidic residues" evidence="1">
    <location>
        <begin position="1"/>
        <end position="24"/>
    </location>
</feature>
<dbReference type="EMBL" id="QXGB01003476">
    <property type="protein sequence ID" value="KAE9170578.1"/>
    <property type="molecule type" value="Genomic_DNA"/>
</dbReference>
<dbReference type="Proteomes" id="UP000460718">
    <property type="component" value="Unassembled WGS sequence"/>
</dbReference>
<evidence type="ECO:0000313" key="7">
    <source>
        <dbReference type="Proteomes" id="UP000460718"/>
    </source>
</evidence>
<evidence type="ECO:0000313" key="5">
    <source>
        <dbReference type="Proteomes" id="UP000433483"/>
    </source>
</evidence>
<proteinExistence type="predicted"/>
<dbReference type="AlphaFoldDB" id="A0A6A3VNJ3"/>
<evidence type="ECO:0000313" key="2">
    <source>
        <dbReference type="EMBL" id="KAE8970515.1"/>
    </source>
</evidence>
<comment type="caution">
    <text evidence="4">The sequence shown here is derived from an EMBL/GenBank/DDBJ whole genome shotgun (WGS) entry which is preliminary data.</text>
</comment>
<evidence type="ECO:0000313" key="4">
    <source>
        <dbReference type="EMBL" id="KAE9170578.1"/>
    </source>
</evidence>
<reference evidence="5 6" key="1">
    <citation type="submission" date="2018-08" db="EMBL/GenBank/DDBJ databases">
        <title>Genomic investigation of the strawberry pathogen Phytophthora fragariae indicates pathogenicity is determined by transcriptional variation in three key races.</title>
        <authorList>
            <person name="Adams T.M."/>
            <person name="Armitage A.D."/>
            <person name="Sobczyk M.K."/>
            <person name="Bates H.J."/>
            <person name="Dunwell J.M."/>
            <person name="Nellist C.F."/>
            <person name="Harrison R.J."/>
        </authorList>
    </citation>
    <scope>NUCLEOTIDE SEQUENCE [LARGE SCALE GENOMIC DNA]</scope>
    <source>
        <strain evidence="3 6">BC-1</strain>
        <strain evidence="4 5">NOV-27</strain>
        <strain evidence="2 7">SCRP245</strain>
    </source>
</reference>
<evidence type="ECO:0000313" key="3">
    <source>
        <dbReference type="EMBL" id="KAE9164705.1"/>
    </source>
</evidence>
<dbReference type="Proteomes" id="UP000433483">
    <property type="component" value="Unassembled WGS sequence"/>
</dbReference>
<sequence length="103" mass="11195">MEEEYKQGLPPEETKRLDEVKPEAQKANAAKRKAAEEKKKLAAAEGLPSSGLEVQDAHQALLDDGQDEDLPDDAVSVIAGGEELKTPALGIPEFWKTPLGERM</sequence>
<keyword evidence="5" id="KW-1185">Reference proteome</keyword>
<feature type="compositionally biased region" description="Basic and acidic residues" evidence="1">
    <location>
        <begin position="33"/>
        <end position="42"/>
    </location>
</feature>
<evidence type="ECO:0000256" key="1">
    <source>
        <dbReference type="SAM" id="MobiDB-lite"/>
    </source>
</evidence>
<dbReference type="EMBL" id="QXFW01003482">
    <property type="protein sequence ID" value="KAE8970515.1"/>
    <property type="molecule type" value="Genomic_DNA"/>
</dbReference>